<feature type="compositionally biased region" description="Basic and acidic residues" evidence="1">
    <location>
        <begin position="11"/>
        <end position="27"/>
    </location>
</feature>
<reference evidence="2" key="1">
    <citation type="submission" date="2021-10" db="EMBL/GenBank/DDBJ databases">
        <title>De novo Genome Assembly of Clathrus columnatus (Basidiomycota, Fungi) Using Illumina and Nanopore Sequence Data.</title>
        <authorList>
            <person name="Ogiso-Tanaka E."/>
            <person name="Itagaki H."/>
            <person name="Hosoya T."/>
            <person name="Hosaka K."/>
        </authorList>
    </citation>
    <scope>NUCLEOTIDE SEQUENCE</scope>
    <source>
        <strain evidence="2">MO-923</strain>
    </source>
</reference>
<feature type="compositionally biased region" description="Acidic residues" evidence="1">
    <location>
        <begin position="98"/>
        <end position="125"/>
    </location>
</feature>
<proteinExistence type="predicted"/>
<feature type="compositionally biased region" description="Low complexity" evidence="1">
    <location>
        <begin position="48"/>
        <end position="60"/>
    </location>
</feature>
<name>A0AAV5ARI0_9AGAM</name>
<dbReference type="Proteomes" id="UP001050691">
    <property type="component" value="Unassembled WGS sequence"/>
</dbReference>
<gene>
    <name evidence="2" type="ORF">Clacol_010408</name>
</gene>
<dbReference type="EMBL" id="BPWL01000013">
    <property type="protein sequence ID" value="GJJ16128.1"/>
    <property type="molecule type" value="Genomic_DNA"/>
</dbReference>
<feature type="compositionally biased region" description="Acidic residues" evidence="1">
    <location>
        <begin position="468"/>
        <end position="482"/>
    </location>
</feature>
<protein>
    <submittedName>
        <fullName evidence="2">Uncharacterized protein</fullName>
    </submittedName>
</protein>
<evidence type="ECO:0000256" key="1">
    <source>
        <dbReference type="SAM" id="MobiDB-lite"/>
    </source>
</evidence>
<sequence>MTDTPNNNSNEKSKPKSRENSSFEAKLRGKLKRGFNNLTFEDPPPQPAASSSAAAATTDPPIQPRDDVPMQDAQDPPPQPQSQPQQQSNPRSHLNGVDLDEFVGDYDSDAYDVEPEDDDEGEPADSEGYHRYTKTYRDSQGVVKFLTAIVHNPDDPKWLSKVMGPKKPAGIYSPEGYIWGRTRKEVFYMELMPGMRKSGSLSIVYALDKKRLAFHKVKEDGSRELEPDFEESCDNPEVLKICCGEPRPHHNILYNTDPYMLEMAGPDRLDTYIPPSDLPRWLYVYDEDEITLSSPSELRSTKGVNWITGTGHPVLPIPPDTKPHKYRLVDPTGINVSPDEEPVDPKKNHATLILSKSRTIHGSRLEYYEAQISLQGRGYPSRLRVTAKLTDRHRPERLENEATMYNLFPDYFSREYTGVQLVQPSVIPRRLSKVVPSFYGYYEHVPEEVVNVKGKGEDSENANTALEDHEDTNEEQENENENDPIIPSRRSILLTEYCGSWITPEELTQYQKLEIVSLLDRFHNAGFILGSVSSWHFRCQPGPPERFEPLCRTPAFSRTSEKPSFRIESFGVARWCGLNSERSRVASEHHREIRDIIADEKDVLYKAILLRRF</sequence>
<dbReference type="AlphaFoldDB" id="A0AAV5ARI0"/>
<accession>A0AAV5ARI0</accession>
<organism evidence="2 3">
    <name type="scientific">Clathrus columnatus</name>
    <dbReference type="NCBI Taxonomy" id="1419009"/>
    <lineage>
        <taxon>Eukaryota</taxon>
        <taxon>Fungi</taxon>
        <taxon>Dikarya</taxon>
        <taxon>Basidiomycota</taxon>
        <taxon>Agaricomycotina</taxon>
        <taxon>Agaricomycetes</taxon>
        <taxon>Phallomycetidae</taxon>
        <taxon>Phallales</taxon>
        <taxon>Clathraceae</taxon>
        <taxon>Clathrus</taxon>
    </lineage>
</organism>
<keyword evidence="3" id="KW-1185">Reference proteome</keyword>
<feature type="region of interest" description="Disordered" evidence="1">
    <location>
        <begin position="1"/>
        <end position="132"/>
    </location>
</feature>
<evidence type="ECO:0000313" key="2">
    <source>
        <dbReference type="EMBL" id="GJJ16128.1"/>
    </source>
</evidence>
<comment type="caution">
    <text evidence="2">The sequence shown here is derived from an EMBL/GenBank/DDBJ whole genome shotgun (WGS) entry which is preliminary data.</text>
</comment>
<feature type="compositionally biased region" description="Low complexity" evidence="1">
    <location>
        <begin position="1"/>
        <end position="10"/>
    </location>
</feature>
<feature type="region of interest" description="Disordered" evidence="1">
    <location>
        <begin position="453"/>
        <end position="486"/>
    </location>
</feature>
<evidence type="ECO:0000313" key="3">
    <source>
        <dbReference type="Proteomes" id="UP001050691"/>
    </source>
</evidence>